<dbReference type="InterPro" id="IPR039089">
    <property type="entry name" value="IGSF6"/>
</dbReference>
<reference evidence="4" key="3">
    <citation type="submission" date="2025-09" db="UniProtKB">
        <authorList>
            <consortium name="Ensembl"/>
        </authorList>
    </citation>
    <scope>IDENTIFICATION</scope>
    <source>
        <strain evidence="4">2N</strain>
    </source>
</reference>
<dbReference type="InParanoid" id="H0VR03"/>
<gene>
    <name evidence="4" type="primary">IGSF6</name>
</gene>
<dbReference type="Gene3D" id="2.60.40.10">
    <property type="entry name" value="Immunoglobulins"/>
    <property type="match status" value="1"/>
</dbReference>
<dbReference type="RefSeq" id="XP_003477860.1">
    <property type="nucleotide sequence ID" value="XM_003477812.4"/>
</dbReference>
<dbReference type="PANTHER" id="PTHR15297">
    <property type="entry name" value="IMMUNOGLOBULIN SUPERFAMILY MEMBER 6"/>
    <property type="match status" value="1"/>
</dbReference>
<dbReference type="InterPro" id="IPR013106">
    <property type="entry name" value="Ig_V-set"/>
</dbReference>
<dbReference type="VEuPathDB" id="HostDB:ENSCPOG00000014429"/>
<dbReference type="CDD" id="cd00099">
    <property type="entry name" value="IgV"/>
    <property type="match status" value="1"/>
</dbReference>
<dbReference type="OMA" id="VTIECTF"/>
<evidence type="ECO:0000313" key="4">
    <source>
        <dbReference type="Ensembl" id="ENSCPOP00000012996.2"/>
    </source>
</evidence>
<dbReference type="HOGENOM" id="CLU_1160783_0_0_1"/>
<feature type="region of interest" description="Disordered" evidence="1">
    <location>
        <begin position="214"/>
        <end position="240"/>
    </location>
</feature>
<dbReference type="SMART" id="SM00406">
    <property type="entry name" value="IGv"/>
    <property type="match status" value="1"/>
</dbReference>
<dbReference type="InterPro" id="IPR003599">
    <property type="entry name" value="Ig_sub"/>
</dbReference>
<dbReference type="Pfam" id="PF07686">
    <property type="entry name" value="V-set"/>
    <property type="match status" value="1"/>
</dbReference>
<evidence type="ECO:0000256" key="2">
    <source>
        <dbReference type="SAM" id="Phobius"/>
    </source>
</evidence>
<dbReference type="AlphaFoldDB" id="H0VR03"/>
<dbReference type="GeneID" id="100720095"/>
<sequence>MGIVNRSQSVLRLEINLLLFYIGAIRSCIVSVKQPGYLEVDYTHKAVTIECTFSTSGCPSHQPLSLWFRYGVHQAEHLCSETCRSEADKFTTSKVLDKNKVSLTINRLSSNDSAIYICGIAFSDTGAPRAKQTGHGTTLVVRESKLLSKELQSVFIALLVLLSIFIIGICVIFGVLSKSKSNTLKTKETKEDSQKKRSARRIFQEIAQELYHKRYVETSQQPEKDNTYENRGAFSNYERP</sequence>
<dbReference type="FunCoup" id="H0VR03">
    <property type="interactions" value="2"/>
</dbReference>
<evidence type="ECO:0000313" key="5">
    <source>
        <dbReference type="Proteomes" id="UP000005447"/>
    </source>
</evidence>
<dbReference type="Proteomes" id="UP000005447">
    <property type="component" value="Unassembled WGS sequence"/>
</dbReference>
<proteinExistence type="predicted"/>
<feature type="compositionally biased region" description="Basic and acidic residues" evidence="1">
    <location>
        <begin position="214"/>
        <end position="228"/>
    </location>
</feature>
<organism evidence="4 5">
    <name type="scientific">Cavia porcellus</name>
    <name type="common">Guinea pig</name>
    <dbReference type="NCBI Taxonomy" id="10141"/>
    <lineage>
        <taxon>Eukaryota</taxon>
        <taxon>Metazoa</taxon>
        <taxon>Chordata</taxon>
        <taxon>Craniata</taxon>
        <taxon>Vertebrata</taxon>
        <taxon>Euteleostomi</taxon>
        <taxon>Mammalia</taxon>
        <taxon>Eutheria</taxon>
        <taxon>Euarchontoglires</taxon>
        <taxon>Glires</taxon>
        <taxon>Rodentia</taxon>
        <taxon>Hystricomorpha</taxon>
        <taxon>Caviidae</taxon>
        <taxon>Cavia</taxon>
    </lineage>
</organism>
<dbReference type="SUPFAM" id="SSF48726">
    <property type="entry name" value="Immunoglobulin"/>
    <property type="match status" value="1"/>
</dbReference>
<feature type="transmembrane region" description="Helical" evidence="2">
    <location>
        <begin position="154"/>
        <end position="176"/>
    </location>
</feature>
<dbReference type="Bgee" id="ENSCPOG00000014429">
    <property type="expression patterns" value="Expressed in liver and 9 other cell types or tissues"/>
</dbReference>
<accession>H0VR03</accession>
<keyword evidence="2" id="KW-0812">Transmembrane</keyword>
<dbReference type="InterPro" id="IPR013783">
    <property type="entry name" value="Ig-like_fold"/>
</dbReference>
<dbReference type="eggNOG" id="ENOG502S4JY">
    <property type="taxonomic scope" value="Eukaryota"/>
</dbReference>
<keyword evidence="2" id="KW-0472">Membrane</keyword>
<reference evidence="4" key="2">
    <citation type="submission" date="2025-08" db="UniProtKB">
        <authorList>
            <consortium name="Ensembl"/>
        </authorList>
    </citation>
    <scope>IDENTIFICATION</scope>
    <source>
        <strain evidence="4">2N</strain>
    </source>
</reference>
<dbReference type="GeneTree" id="ENSGT00390000014131"/>
<keyword evidence="5" id="KW-1185">Reference proteome</keyword>
<dbReference type="KEGG" id="cpoc:100720095"/>
<dbReference type="InterPro" id="IPR036179">
    <property type="entry name" value="Ig-like_dom_sf"/>
</dbReference>
<evidence type="ECO:0000259" key="3">
    <source>
        <dbReference type="PROSITE" id="PS50835"/>
    </source>
</evidence>
<dbReference type="STRING" id="10141.ENSCPOP00000012996"/>
<name>H0VR03_CAVPO</name>
<dbReference type="InterPro" id="IPR007110">
    <property type="entry name" value="Ig-like_dom"/>
</dbReference>
<dbReference type="SMART" id="SM00409">
    <property type="entry name" value="IG"/>
    <property type="match status" value="1"/>
</dbReference>
<keyword evidence="2" id="KW-1133">Transmembrane helix</keyword>
<evidence type="ECO:0000256" key="1">
    <source>
        <dbReference type="SAM" id="MobiDB-lite"/>
    </source>
</evidence>
<dbReference type="Ensembl" id="ENSCPOT00000014574.3">
    <property type="protein sequence ID" value="ENSCPOP00000012996.2"/>
    <property type="gene ID" value="ENSCPOG00000014429.4"/>
</dbReference>
<reference evidence="5" key="1">
    <citation type="journal article" date="2011" name="Nature">
        <title>A high-resolution map of human evolutionary constraint using 29 mammals.</title>
        <authorList>
            <person name="Lindblad-Toh K."/>
            <person name="Garber M."/>
            <person name="Zuk O."/>
            <person name="Lin M.F."/>
            <person name="Parker B.J."/>
            <person name="Washietl S."/>
            <person name="Kheradpour P."/>
            <person name="Ernst J."/>
            <person name="Jordan G."/>
            <person name="Mauceli E."/>
            <person name="Ward L.D."/>
            <person name="Lowe C.B."/>
            <person name="Holloway A.K."/>
            <person name="Clamp M."/>
            <person name="Gnerre S."/>
            <person name="Alfoldi J."/>
            <person name="Beal K."/>
            <person name="Chang J."/>
            <person name="Clawson H."/>
            <person name="Cuff J."/>
            <person name="Di Palma F."/>
            <person name="Fitzgerald S."/>
            <person name="Flicek P."/>
            <person name="Guttman M."/>
            <person name="Hubisz M.J."/>
            <person name="Jaffe D.B."/>
            <person name="Jungreis I."/>
            <person name="Kent W.J."/>
            <person name="Kostka D."/>
            <person name="Lara M."/>
            <person name="Martins A.L."/>
            <person name="Massingham T."/>
            <person name="Moltke I."/>
            <person name="Raney B.J."/>
            <person name="Rasmussen M.D."/>
            <person name="Robinson J."/>
            <person name="Stark A."/>
            <person name="Vilella A.J."/>
            <person name="Wen J."/>
            <person name="Xie X."/>
            <person name="Zody M.C."/>
            <person name="Baldwin J."/>
            <person name="Bloom T."/>
            <person name="Chin C.W."/>
            <person name="Heiman D."/>
            <person name="Nicol R."/>
            <person name="Nusbaum C."/>
            <person name="Young S."/>
            <person name="Wilkinson J."/>
            <person name="Worley K.C."/>
            <person name="Kovar C.L."/>
            <person name="Muzny D.M."/>
            <person name="Gibbs R.A."/>
            <person name="Cree A."/>
            <person name="Dihn H.H."/>
            <person name="Fowler G."/>
            <person name="Jhangiani S."/>
            <person name="Joshi V."/>
            <person name="Lee S."/>
            <person name="Lewis L.R."/>
            <person name="Nazareth L.V."/>
            <person name="Okwuonu G."/>
            <person name="Santibanez J."/>
            <person name="Warren W.C."/>
            <person name="Mardis E.R."/>
            <person name="Weinstock G.M."/>
            <person name="Wilson R.K."/>
            <person name="Delehaunty K."/>
            <person name="Dooling D."/>
            <person name="Fronik C."/>
            <person name="Fulton L."/>
            <person name="Fulton B."/>
            <person name="Graves T."/>
            <person name="Minx P."/>
            <person name="Sodergren E."/>
            <person name="Birney E."/>
            <person name="Margulies E.H."/>
            <person name="Herrero J."/>
            <person name="Green E.D."/>
            <person name="Haussler D."/>
            <person name="Siepel A."/>
            <person name="Goldman N."/>
            <person name="Pollard K.S."/>
            <person name="Pedersen J.S."/>
            <person name="Lander E.S."/>
            <person name="Kellis M."/>
        </authorList>
    </citation>
    <scope>NUCLEOTIDE SEQUENCE [LARGE SCALE GENOMIC DNA]</scope>
    <source>
        <strain evidence="5">2N</strain>
    </source>
</reference>
<protein>
    <submittedName>
        <fullName evidence="4">Immunoglobulin superfamily member 6</fullName>
    </submittedName>
</protein>
<dbReference type="PANTHER" id="PTHR15297:SF2">
    <property type="entry name" value="IMMUNOGLOBULIN SUPERFAMILY MEMBER 6"/>
    <property type="match status" value="1"/>
</dbReference>
<feature type="domain" description="Ig-like" evidence="3">
    <location>
        <begin position="45"/>
        <end position="134"/>
    </location>
</feature>
<dbReference type="OrthoDB" id="9905432at2759"/>
<dbReference type="PROSITE" id="PS50835">
    <property type="entry name" value="IG_LIKE"/>
    <property type="match status" value="1"/>
</dbReference>
<dbReference type="CTD" id="10261"/>
<dbReference type="EMBL" id="AAKN02007652">
    <property type="status" value="NOT_ANNOTATED_CDS"/>
    <property type="molecule type" value="Genomic_DNA"/>
</dbReference>